<keyword evidence="3" id="KW-1185">Reference proteome</keyword>
<dbReference type="InterPro" id="IPR027417">
    <property type="entry name" value="P-loop_NTPase"/>
</dbReference>
<dbReference type="EMBL" id="SLXP01000004">
    <property type="protein sequence ID" value="TCP41675.1"/>
    <property type="molecule type" value="Genomic_DNA"/>
</dbReference>
<name>A0A4R2Q4T1_9RHOB</name>
<dbReference type="Pfam" id="PF13614">
    <property type="entry name" value="AAA_31"/>
    <property type="match status" value="1"/>
</dbReference>
<dbReference type="AlphaFoldDB" id="A0A4R2Q4T1"/>
<reference evidence="2 3" key="1">
    <citation type="submission" date="2019-03" db="EMBL/GenBank/DDBJ databases">
        <title>Genomic Encyclopedia of Type Strains, Phase IV (KMG-IV): sequencing the most valuable type-strain genomes for metagenomic binning, comparative biology and taxonomic classification.</title>
        <authorList>
            <person name="Goeker M."/>
        </authorList>
    </citation>
    <scope>NUCLEOTIDE SEQUENCE [LARGE SCALE GENOMIC DNA]</scope>
    <source>
        <strain evidence="2 3">DSM 18063</strain>
    </source>
</reference>
<dbReference type="GO" id="GO:0005829">
    <property type="term" value="C:cytosol"/>
    <property type="evidence" value="ECO:0007669"/>
    <property type="project" value="TreeGrafter"/>
</dbReference>
<dbReference type="InterPro" id="IPR050625">
    <property type="entry name" value="ParA/MinD_ATPase"/>
</dbReference>
<evidence type="ECO:0000313" key="3">
    <source>
        <dbReference type="Proteomes" id="UP000294835"/>
    </source>
</evidence>
<dbReference type="GO" id="GO:0005524">
    <property type="term" value="F:ATP binding"/>
    <property type="evidence" value="ECO:0007669"/>
    <property type="project" value="TreeGrafter"/>
</dbReference>
<dbReference type="GO" id="GO:0051782">
    <property type="term" value="P:negative regulation of cell division"/>
    <property type="evidence" value="ECO:0007669"/>
    <property type="project" value="TreeGrafter"/>
</dbReference>
<dbReference type="GO" id="GO:0016887">
    <property type="term" value="F:ATP hydrolysis activity"/>
    <property type="evidence" value="ECO:0007669"/>
    <property type="project" value="TreeGrafter"/>
</dbReference>
<dbReference type="PANTHER" id="PTHR43384:SF13">
    <property type="entry name" value="SLR0110 PROTEIN"/>
    <property type="match status" value="1"/>
</dbReference>
<organism evidence="2 3">
    <name type="scientific">Rhodovulum marinum</name>
    <dbReference type="NCBI Taxonomy" id="320662"/>
    <lineage>
        <taxon>Bacteria</taxon>
        <taxon>Pseudomonadati</taxon>
        <taxon>Pseudomonadota</taxon>
        <taxon>Alphaproteobacteria</taxon>
        <taxon>Rhodobacterales</taxon>
        <taxon>Paracoccaceae</taxon>
        <taxon>Rhodovulum</taxon>
    </lineage>
</organism>
<dbReference type="Gene3D" id="3.40.50.2300">
    <property type="match status" value="1"/>
</dbReference>
<dbReference type="RefSeq" id="WP_132461617.1">
    <property type="nucleotide sequence ID" value="NZ_SLXP01000004.1"/>
</dbReference>
<dbReference type="SUPFAM" id="SSF52540">
    <property type="entry name" value="P-loop containing nucleoside triphosphate hydrolases"/>
    <property type="match status" value="1"/>
</dbReference>
<dbReference type="PANTHER" id="PTHR43384">
    <property type="entry name" value="SEPTUM SITE-DETERMINING PROTEIN MIND HOMOLOG, CHLOROPLASTIC-RELATED"/>
    <property type="match status" value="1"/>
</dbReference>
<accession>A0A4R2Q4T1</accession>
<dbReference type="InterPro" id="IPR025669">
    <property type="entry name" value="AAA_dom"/>
</dbReference>
<sequence length="417" mass="45470">MTSTAALHSDPAPVIACTVSRDIQNFDLLIEDMETELGESWGDLAFPDANSFFEQPDARSLEFIAVAVDDQDEENIAFIGEIVRNAKKRGIKVIVIAEELSPIALHQLMRVGADDFVPYPLPEKALHEAIERVRRPDPAAGLARGPDGQPAPAVSASNRDGVVLPVHGLAGGVGASTFAVNLAWELAQAAKGTNSRVCLLDLDLQFGSVSTYLDLPRKDVVFELLSDLSSLDSENFMQALQSYNDDLHVLTAPADIIPLDLVTPEDVRTLIDMARSQFEFVVIDMPTTLVQWTETVLSQAHVYFALLELDMRSAQNALRVIRALKSEDLPHERLRYAMNRAPKFADLSGKSRVKRMAESLDIDIEIQLPDGGKVVSEAGDHGLPLSETAAKAPLRKEIQKLATSLFELGQMPAAAEA</sequence>
<dbReference type="OrthoDB" id="8281972at2"/>
<gene>
    <name evidence="2" type="ORF">EV662_10418</name>
</gene>
<dbReference type="Gene3D" id="3.40.50.300">
    <property type="entry name" value="P-loop containing nucleotide triphosphate hydrolases"/>
    <property type="match status" value="1"/>
</dbReference>
<dbReference type="GO" id="GO:0009898">
    <property type="term" value="C:cytoplasmic side of plasma membrane"/>
    <property type="evidence" value="ECO:0007669"/>
    <property type="project" value="TreeGrafter"/>
</dbReference>
<protein>
    <submittedName>
        <fullName evidence="2">Pilus assembly protein CpaE</fullName>
    </submittedName>
</protein>
<proteinExistence type="predicted"/>
<dbReference type="Proteomes" id="UP000294835">
    <property type="component" value="Unassembled WGS sequence"/>
</dbReference>
<evidence type="ECO:0000313" key="2">
    <source>
        <dbReference type="EMBL" id="TCP41675.1"/>
    </source>
</evidence>
<evidence type="ECO:0000259" key="1">
    <source>
        <dbReference type="Pfam" id="PF13614"/>
    </source>
</evidence>
<feature type="domain" description="AAA" evidence="1">
    <location>
        <begin position="170"/>
        <end position="319"/>
    </location>
</feature>
<comment type="caution">
    <text evidence="2">The sequence shown here is derived from an EMBL/GenBank/DDBJ whole genome shotgun (WGS) entry which is preliminary data.</text>
</comment>